<keyword evidence="2 5" id="KW-0732">Signal</keyword>
<accession>A0ABD1E927</accession>
<dbReference type="InterPro" id="IPR029034">
    <property type="entry name" value="Cystine-knot_cytokine"/>
</dbReference>
<comment type="subunit">
    <text evidence="1">Homodimer; disulfide-linked.</text>
</comment>
<evidence type="ECO:0000259" key="6">
    <source>
        <dbReference type="Pfam" id="PF16077"/>
    </source>
</evidence>
<keyword evidence="8" id="KW-1185">Reference proteome</keyword>
<gene>
    <name evidence="7" type="ORF">ABEB36_011728</name>
</gene>
<dbReference type="PANTHER" id="PTHR23199:SF16">
    <property type="entry name" value="PROTEIN SPAETZLE 5"/>
    <property type="match status" value="1"/>
</dbReference>
<feature type="chain" id="PRO_5044829546" description="Spaetzle domain-containing protein" evidence="5">
    <location>
        <begin position="22"/>
        <end position="341"/>
    </location>
</feature>
<proteinExistence type="predicted"/>
<dbReference type="InterPro" id="IPR032104">
    <property type="entry name" value="Spaetzle"/>
</dbReference>
<evidence type="ECO:0000256" key="5">
    <source>
        <dbReference type="SAM" id="SignalP"/>
    </source>
</evidence>
<dbReference type="InterPro" id="IPR052444">
    <property type="entry name" value="Spz/Toll_ligand-like"/>
</dbReference>
<feature type="signal peptide" evidence="5">
    <location>
        <begin position="1"/>
        <end position="21"/>
    </location>
</feature>
<comment type="caution">
    <text evidence="7">The sequence shown here is derived from an EMBL/GenBank/DDBJ whole genome shotgun (WGS) entry which is preliminary data.</text>
</comment>
<sequence length="341" mass="38525">MKLLTYVGLCLIANYFPGCLSMCTPEYGPNPSCKYLPAPPGKTPLCAKPGFTYCEYPEHYPTELIYTLIQKWQFDHKTLIINEVRDDFNAIYFPPPTTIYGPPSFIQNHVVPSISGGGGGYQYPDPFYIPKPSHTHPEQGGSGSFYLPPPQRHNFSFGYPDYNKDGTFLTYKYTSNFPQGGATTAAGTPQLFAPPTYINDIWKRNERLKRSLRKSLDGWHHQKTNATMLVRNKRQSTITGQTLCRSRSNFIMPKAALNSKGNWMYVVNMPETNQQYTQLVKSEMCADTNCNGLCQLPQGYSSRCEQKYVQKRLIALEGSGSDLYSDTFWFPSCCICTISNS</sequence>
<evidence type="ECO:0000256" key="1">
    <source>
        <dbReference type="ARBA" id="ARBA00011748"/>
    </source>
</evidence>
<dbReference type="Pfam" id="PF16077">
    <property type="entry name" value="Spaetzle"/>
    <property type="match status" value="1"/>
</dbReference>
<evidence type="ECO:0000313" key="7">
    <source>
        <dbReference type="EMBL" id="KAL1491075.1"/>
    </source>
</evidence>
<reference evidence="7 8" key="1">
    <citation type="submission" date="2024-05" db="EMBL/GenBank/DDBJ databases">
        <title>Genetic variation in Jamaican populations of the coffee berry borer (Hypothenemus hampei).</title>
        <authorList>
            <person name="Errbii M."/>
            <person name="Myrie A."/>
        </authorList>
    </citation>
    <scope>NUCLEOTIDE SEQUENCE [LARGE SCALE GENOMIC DNA]</scope>
    <source>
        <strain evidence="7">JA-Hopewell-2020-01-JO</strain>
        <tissue evidence="7">Whole body</tissue>
    </source>
</reference>
<dbReference type="AlphaFoldDB" id="A0ABD1E927"/>
<keyword evidence="4" id="KW-0325">Glycoprotein</keyword>
<dbReference type="SUPFAM" id="SSF57501">
    <property type="entry name" value="Cystine-knot cytokines"/>
    <property type="match status" value="1"/>
</dbReference>
<dbReference type="FunFam" id="2.10.90.10:FF:000018">
    <property type="entry name" value="Spatzle 4"/>
    <property type="match status" value="1"/>
</dbReference>
<protein>
    <recommendedName>
        <fullName evidence="6">Spaetzle domain-containing protein</fullName>
    </recommendedName>
</protein>
<dbReference type="GO" id="GO:0005615">
    <property type="term" value="C:extracellular space"/>
    <property type="evidence" value="ECO:0007669"/>
    <property type="project" value="UniProtKB-ARBA"/>
</dbReference>
<dbReference type="Gene3D" id="2.10.90.10">
    <property type="entry name" value="Cystine-knot cytokines"/>
    <property type="match status" value="1"/>
</dbReference>
<organism evidence="7 8">
    <name type="scientific">Hypothenemus hampei</name>
    <name type="common">Coffee berry borer</name>
    <dbReference type="NCBI Taxonomy" id="57062"/>
    <lineage>
        <taxon>Eukaryota</taxon>
        <taxon>Metazoa</taxon>
        <taxon>Ecdysozoa</taxon>
        <taxon>Arthropoda</taxon>
        <taxon>Hexapoda</taxon>
        <taxon>Insecta</taxon>
        <taxon>Pterygota</taxon>
        <taxon>Neoptera</taxon>
        <taxon>Endopterygota</taxon>
        <taxon>Coleoptera</taxon>
        <taxon>Polyphaga</taxon>
        <taxon>Cucujiformia</taxon>
        <taxon>Curculionidae</taxon>
        <taxon>Scolytinae</taxon>
        <taxon>Hypothenemus</taxon>
    </lineage>
</organism>
<keyword evidence="3" id="KW-1015">Disulfide bond</keyword>
<dbReference type="Proteomes" id="UP001566132">
    <property type="component" value="Unassembled WGS sequence"/>
</dbReference>
<feature type="domain" description="Spaetzle" evidence="6">
    <location>
        <begin position="242"/>
        <end position="338"/>
    </location>
</feature>
<name>A0ABD1E927_HYPHA</name>
<evidence type="ECO:0000313" key="8">
    <source>
        <dbReference type="Proteomes" id="UP001566132"/>
    </source>
</evidence>
<evidence type="ECO:0000256" key="3">
    <source>
        <dbReference type="ARBA" id="ARBA00023157"/>
    </source>
</evidence>
<dbReference type="PANTHER" id="PTHR23199">
    <property type="entry name" value="NEUROTROPHIN 1-RELATED"/>
    <property type="match status" value="1"/>
</dbReference>
<evidence type="ECO:0000256" key="4">
    <source>
        <dbReference type="ARBA" id="ARBA00023180"/>
    </source>
</evidence>
<evidence type="ECO:0000256" key="2">
    <source>
        <dbReference type="ARBA" id="ARBA00022729"/>
    </source>
</evidence>
<dbReference type="EMBL" id="JBDJPC010000009">
    <property type="protein sequence ID" value="KAL1491075.1"/>
    <property type="molecule type" value="Genomic_DNA"/>
</dbReference>